<evidence type="ECO:0000313" key="1">
    <source>
        <dbReference type="EMBL" id="KEO57220.1"/>
    </source>
</evidence>
<accession>A0ABR4TP38</accession>
<gene>
    <name evidence="1" type="ORF">SMB34_16620</name>
</gene>
<keyword evidence="2" id="KW-1185">Reference proteome</keyword>
<dbReference type="EMBL" id="AUNC01000014">
    <property type="protein sequence ID" value="KEO57220.1"/>
    <property type="molecule type" value="Genomic_DNA"/>
</dbReference>
<evidence type="ECO:0000313" key="2">
    <source>
        <dbReference type="Proteomes" id="UP000027463"/>
    </source>
</evidence>
<dbReference type="Proteomes" id="UP000027463">
    <property type="component" value="Unassembled WGS sequence"/>
</dbReference>
<name>A0ABR4TP38_9PROT</name>
<reference evidence="1 2" key="1">
    <citation type="submission" date="2013-07" db="EMBL/GenBank/DDBJ databases">
        <title>Thalassospira permensis NBRC 106175 Genome Sequencing.</title>
        <authorList>
            <person name="Lai Q."/>
            <person name="Shao Z."/>
        </authorList>
    </citation>
    <scope>NUCLEOTIDE SEQUENCE [LARGE SCALE GENOMIC DNA]</scope>
    <source>
        <strain evidence="1 2">NBRC 106175</strain>
    </source>
</reference>
<comment type="caution">
    <text evidence="1">The sequence shown here is derived from an EMBL/GenBank/DDBJ whole genome shotgun (WGS) entry which is preliminary data.</text>
</comment>
<proteinExistence type="predicted"/>
<sequence length="62" mass="6853">MKPEEMGGGCIPGRLTMYGRVNHYYHTFTTIQGDRFAILKVGNYAISGKKQRIIGMSCNAVA</sequence>
<protein>
    <submittedName>
        <fullName evidence="1">Uncharacterized protein</fullName>
    </submittedName>
</protein>
<organism evidence="1 2">
    <name type="scientific">Thalassospira permensis NBRC 106175</name>
    <dbReference type="NCBI Taxonomy" id="1353532"/>
    <lineage>
        <taxon>Bacteria</taxon>
        <taxon>Pseudomonadati</taxon>
        <taxon>Pseudomonadota</taxon>
        <taxon>Alphaproteobacteria</taxon>
        <taxon>Rhodospirillales</taxon>
        <taxon>Thalassospiraceae</taxon>
        <taxon>Thalassospira</taxon>
    </lineage>
</organism>